<dbReference type="InterPro" id="IPR011006">
    <property type="entry name" value="CheY-like_superfamily"/>
</dbReference>
<dbReference type="InterPro" id="IPR046947">
    <property type="entry name" value="LytR-like"/>
</dbReference>
<dbReference type="SMART" id="SM00448">
    <property type="entry name" value="REC"/>
    <property type="match status" value="1"/>
</dbReference>
<sequence>MILRTVVAEDEPLARQRLLRFVEHDPRLVLVGEAESGTAAVELIDRLLPDVVFLDVQMPECTGLEVLERAAHHPAPVFTTAYAEYALRAFEVEAYDYLVKPFGWTRFQAAVDRVARRLATAQAPSPILFAAAPSPALEPFLERLFVRRGGEMVPVNLRDVHRIDGAGDYVMLCTGGGKVLADISLNELERRLDPARFRRVHRAHIVNLDHVSSIRPYDERRLSVRFADGSEVVASRAGSQSLREMVR</sequence>
<dbReference type="RefSeq" id="WP_170038217.1">
    <property type="nucleotide sequence ID" value="NZ_JABDTL010000002.1"/>
</dbReference>
<comment type="caution">
    <text evidence="4">The sequence shown here is derived from an EMBL/GenBank/DDBJ whole genome shotgun (WGS) entry which is preliminary data.</text>
</comment>
<organism evidence="4 5">
    <name type="scientific">Longimicrobium terrae</name>
    <dbReference type="NCBI Taxonomy" id="1639882"/>
    <lineage>
        <taxon>Bacteria</taxon>
        <taxon>Pseudomonadati</taxon>
        <taxon>Gemmatimonadota</taxon>
        <taxon>Longimicrobiia</taxon>
        <taxon>Longimicrobiales</taxon>
        <taxon>Longimicrobiaceae</taxon>
        <taxon>Longimicrobium</taxon>
    </lineage>
</organism>
<protein>
    <submittedName>
        <fullName evidence="4">Two-component system LytT family response regulator</fullName>
    </submittedName>
</protein>
<keyword evidence="5" id="KW-1185">Reference proteome</keyword>
<feature type="domain" description="HTH LytTR-type" evidence="3">
    <location>
        <begin position="144"/>
        <end position="247"/>
    </location>
</feature>
<evidence type="ECO:0000313" key="5">
    <source>
        <dbReference type="Proteomes" id="UP000582837"/>
    </source>
</evidence>
<dbReference type="Gene3D" id="2.40.50.1020">
    <property type="entry name" value="LytTr DNA-binding domain"/>
    <property type="match status" value="1"/>
</dbReference>
<dbReference type="AlphaFoldDB" id="A0A841H3G2"/>
<feature type="domain" description="Response regulatory" evidence="2">
    <location>
        <begin position="4"/>
        <end position="115"/>
    </location>
</feature>
<evidence type="ECO:0000259" key="3">
    <source>
        <dbReference type="PROSITE" id="PS50930"/>
    </source>
</evidence>
<keyword evidence="1" id="KW-0597">Phosphoprotein</keyword>
<dbReference type="PROSITE" id="PS50110">
    <property type="entry name" value="RESPONSE_REGULATORY"/>
    <property type="match status" value="1"/>
</dbReference>
<dbReference type="Gene3D" id="3.40.50.2300">
    <property type="match status" value="1"/>
</dbReference>
<dbReference type="GO" id="GO:0003677">
    <property type="term" value="F:DNA binding"/>
    <property type="evidence" value="ECO:0007669"/>
    <property type="project" value="InterPro"/>
</dbReference>
<evidence type="ECO:0000313" key="4">
    <source>
        <dbReference type="EMBL" id="MBB6072508.1"/>
    </source>
</evidence>
<dbReference type="PANTHER" id="PTHR37299:SF1">
    <property type="entry name" value="STAGE 0 SPORULATION PROTEIN A HOMOLOG"/>
    <property type="match status" value="1"/>
</dbReference>
<dbReference type="Proteomes" id="UP000582837">
    <property type="component" value="Unassembled WGS sequence"/>
</dbReference>
<dbReference type="Pfam" id="PF00072">
    <property type="entry name" value="Response_reg"/>
    <property type="match status" value="1"/>
</dbReference>
<dbReference type="Pfam" id="PF04397">
    <property type="entry name" value="LytTR"/>
    <property type="match status" value="1"/>
</dbReference>
<evidence type="ECO:0000259" key="2">
    <source>
        <dbReference type="PROSITE" id="PS50110"/>
    </source>
</evidence>
<dbReference type="InterPro" id="IPR001789">
    <property type="entry name" value="Sig_transdc_resp-reg_receiver"/>
</dbReference>
<name>A0A841H3G2_9BACT</name>
<dbReference type="PANTHER" id="PTHR37299">
    <property type="entry name" value="TRANSCRIPTIONAL REGULATOR-RELATED"/>
    <property type="match status" value="1"/>
</dbReference>
<dbReference type="SUPFAM" id="SSF52172">
    <property type="entry name" value="CheY-like"/>
    <property type="match status" value="1"/>
</dbReference>
<dbReference type="EMBL" id="JACHIA010000015">
    <property type="protein sequence ID" value="MBB6072508.1"/>
    <property type="molecule type" value="Genomic_DNA"/>
</dbReference>
<dbReference type="InterPro" id="IPR007492">
    <property type="entry name" value="LytTR_DNA-bd_dom"/>
</dbReference>
<accession>A0A841H3G2</accession>
<dbReference type="SMART" id="SM00850">
    <property type="entry name" value="LytTR"/>
    <property type="match status" value="1"/>
</dbReference>
<evidence type="ECO:0000256" key="1">
    <source>
        <dbReference type="PROSITE-ProRule" id="PRU00169"/>
    </source>
</evidence>
<dbReference type="GO" id="GO:0000156">
    <property type="term" value="F:phosphorelay response regulator activity"/>
    <property type="evidence" value="ECO:0007669"/>
    <property type="project" value="InterPro"/>
</dbReference>
<gene>
    <name evidence="4" type="ORF">HNQ61_004170</name>
</gene>
<feature type="modified residue" description="4-aspartylphosphate" evidence="1">
    <location>
        <position position="55"/>
    </location>
</feature>
<dbReference type="PROSITE" id="PS50930">
    <property type="entry name" value="HTH_LYTTR"/>
    <property type="match status" value="1"/>
</dbReference>
<reference evidence="4 5" key="1">
    <citation type="submission" date="2020-08" db="EMBL/GenBank/DDBJ databases">
        <title>Genomic Encyclopedia of Type Strains, Phase IV (KMG-IV): sequencing the most valuable type-strain genomes for metagenomic binning, comparative biology and taxonomic classification.</title>
        <authorList>
            <person name="Goeker M."/>
        </authorList>
    </citation>
    <scope>NUCLEOTIDE SEQUENCE [LARGE SCALE GENOMIC DNA]</scope>
    <source>
        <strain evidence="4 5">DSM 29007</strain>
    </source>
</reference>
<proteinExistence type="predicted"/>